<evidence type="ECO:0000256" key="2">
    <source>
        <dbReference type="ARBA" id="ARBA00022614"/>
    </source>
</evidence>
<keyword evidence="2" id="KW-0433">Leucine-rich repeat</keyword>
<evidence type="ECO:0000259" key="8">
    <source>
        <dbReference type="Pfam" id="PF23598"/>
    </source>
</evidence>
<dbReference type="PANTHER" id="PTHR23155">
    <property type="entry name" value="DISEASE RESISTANCE PROTEIN RP"/>
    <property type="match status" value="1"/>
</dbReference>
<keyword evidence="4" id="KW-0547">Nucleotide-binding</keyword>
<dbReference type="Gene3D" id="1.10.10.10">
    <property type="entry name" value="Winged helix-like DNA-binding domain superfamily/Winged helix DNA-binding domain"/>
    <property type="match status" value="1"/>
</dbReference>
<evidence type="ECO:0000313" key="9">
    <source>
        <dbReference type="EMBL" id="CAK9159589.1"/>
    </source>
</evidence>
<keyword evidence="3" id="KW-0677">Repeat</keyword>
<name>A0ABC8SR14_9AQUA</name>
<sequence>MVQRNLGGELEDNDKLERINKIFSLSYFYLPDYLKICFLYLCIFPEDHEIEKGQVIRLWAAERFAQEKERKLAEEVAEGYFNELLNRSLIQVMDKKFVGRPTRYRIHDLLRDFIISKSRELNIVTLASGKAILCPQKVRRLALHNSSRNVEENKCFEWLRSLLVIGKVGELYNSSVSSILRGGSKLLTVLDLRGVSLETFPPEVSELVLLRYLSLRNTKVRFIPGSIGKLRNLETLDLKHTFVTELPIEIGKLRKLRYLVADNEAVVPVEIGNLSFLQKLRSIWAGEVNGNIILREVGKLTQLKSLNIFGLKTEDGKILCSSLEKLGNLRTLLVCARAQARGKLSEFQLLDLKTLSSGPPLLQKLYLIGHLEETPHWIASLHSLVSVNLMGSKLRDDHLLQWLQDLPNLQRMSFQYDAYAGEELCFKAGGFESLKYLGLFRLKELRWVRFEQGAMLHLEELEIGHCDLMGYPFGIKHLTNLRSIELDAWDDSKFALIPLRDIWNWCSGQNLCMDVFE</sequence>
<dbReference type="Pfam" id="PF23559">
    <property type="entry name" value="WHD_DRP"/>
    <property type="match status" value="1"/>
</dbReference>
<evidence type="ECO:0000256" key="4">
    <source>
        <dbReference type="ARBA" id="ARBA00022741"/>
    </source>
</evidence>
<evidence type="ECO:0000256" key="5">
    <source>
        <dbReference type="ARBA" id="ARBA00022821"/>
    </source>
</evidence>
<comment type="similarity">
    <text evidence="1">Belongs to the disease resistance NB-LRR family.</text>
</comment>
<dbReference type="PANTHER" id="PTHR23155:SF1205">
    <property type="entry name" value="DISEASE RESISTANCE PROTEIN RPM1"/>
    <property type="match status" value="1"/>
</dbReference>
<dbReference type="Pfam" id="PF23598">
    <property type="entry name" value="LRR_14"/>
    <property type="match status" value="1"/>
</dbReference>
<comment type="caution">
    <text evidence="9">The sequence shown here is derived from an EMBL/GenBank/DDBJ whole genome shotgun (WGS) entry which is preliminary data.</text>
</comment>
<gene>
    <name evidence="9" type="ORF">ILEXP_LOCUS28287</name>
</gene>
<dbReference type="Gene3D" id="3.80.10.10">
    <property type="entry name" value="Ribonuclease Inhibitor"/>
    <property type="match status" value="1"/>
</dbReference>
<dbReference type="AlphaFoldDB" id="A0ABC8SR14"/>
<reference evidence="9 10" key="1">
    <citation type="submission" date="2024-02" db="EMBL/GenBank/DDBJ databases">
        <authorList>
            <person name="Vignale AGUSTIN F."/>
            <person name="Sosa J E."/>
            <person name="Modenutti C."/>
        </authorList>
    </citation>
    <scope>NUCLEOTIDE SEQUENCE [LARGE SCALE GENOMIC DNA]</scope>
</reference>
<feature type="domain" description="Disease resistance R13L4/SHOC-2-like LRR" evidence="8">
    <location>
        <begin position="160"/>
        <end position="489"/>
    </location>
</feature>
<dbReference type="GO" id="GO:0006952">
    <property type="term" value="P:defense response"/>
    <property type="evidence" value="ECO:0007669"/>
    <property type="project" value="UniProtKB-KW"/>
</dbReference>
<dbReference type="InterPro" id="IPR058922">
    <property type="entry name" value="WHD_DRP"/>
</dbReference>
<dbReference type="EMBL" id="CAUOFW020003383">
    <property type="protein sequence ID" value="CAK9159589.1"/>
    <property type="molecule type" value="Genomic_DNA"/>
</dbReference>
<dbReference type="InterPro" id="IPR032675">
    <property type="entry name" value="LRR_dom_sf"/>
</dbReference>
<keyword evidence="6" id="KW-0067">ATP-binding</keyword>
<dbReference type="Proteomes" id="UP001642360">
    <property type="component" value="Unassembled WGS sequence"/>
</dbReference>
<dbReference type="InterPro" id="IPR036388">
    <property type="entry name" value="WH-like_DNA-bd_sf"/>
</dbReference>
<protein>
    <submittedName>
        <fullName evidence="9">Uncharacterized protein</fullName>
    </submittedName>
</protein>
<dbReference type="FunFam" id="1.10.10.10:FF:000322">
    <property type="entry name" value="Probable disease resistance protein At1g63360"/>
    <property type="match status" value="1"/>
</dbReference>
<keyword evidence="5" id="KW-0611">Plant defense</keyword>
<dbReference type="SUPFAM" id="SSF52058">
    <property type="entry name" value="L domain-like"/>
    <property type="match status" value="1"/>
</dbReference>
<evidence type="ECO:0000256" key="6">
    <source>
        <dbReference type="ARBA" id="ARBA00022840"/>
    </source>
</evidence>
<dbReference type="InterPro" id="IPR055414">
    <property type="entry name" value="LRR_R13L4/SHOC2-like"/>
</dbReference>
<feature type="domain" description="Disease resistance protein winged helix" evidence="7">
    <location>
        <begin position="43"/>
        <end position="114"/>
    </location>
</feature>
<dbReference type="GO" id="GO:0005524">
    <property type="term" value="F:ATP binding"/>
    <property type="evidence" value="ECO:0007669"/>
    <property type="project" value="UniProtKB-KW"/>
</dbReference>
<keyword evidence="10" id="KW-1185">Reference proteome</keyword>
<evidence type="ECO:0000256" key="3">
    <source>
        <dbReference type="ARBA" id="ARBA00022737"/>
    </source>
</evidence>
<organism evidence="9 10">
    <name type="scientific">Ilex paraguariensis</name>
    <name type="common">yerba mate</name>
    <dbReference type="NCBI Taxonomy" id="185542"/>
    <lineage>
        <taxon>Eukaryota</taxon>
        <taxon>Viridiplantae</taxon>
        <taxon>Streptophyta</taxon>
        <taxon>Embryophyta</taxon>
        <taxon>Tracheophyta</taxon>
        <taxon>Spermatophyta</taxon>
        <taxon>Magnoliopsida</taxon>
        <taxon>eudicotyledons</taxon>
        <taxon>Gunneridae</taxon>
        <taxon>Pentapetalae</taxon>
        <taxon>asterids</taxon>
        <taxon>campanulids</taxon>
        <taxon>Aquifoliales</taxon>
        <taxon>Aquifoliaceae</taxon>
        <taxon>Ilex</taxon>
    </lineage>
</organism>
<evidence type="ECO:0000256" key="1">
    <source>
        <dbReference type="ARBA" id="ARBA00008894"/>
    </source>
</evidence>
<evidence type="ECO:0000259" key="7">
    <source>
        <dbReference type="Pfam" id="PF23559"/>
    </source>
</evidence>
<accession>A0ABC8SR14</accession>
<proteinExistence type="inferred from homology"/>
<dbReference type="InterPro" id="IPR044974">
    <property type="entry name" value="Disease_R_plants"/>
</dbReference>
<evidence type="ECO:0000313" key="10">
    <source>
        <dbReference type="Proteomes" id="UP001642360"/>
    </source>
</evidence>